<keyword evidence="2" id="KW-0963">Cytoplasm</keyword>
<keyword evidence="2" id="KW-0804">Transcription</keyword>
<dbReference type="GO" id="GO:0005634">
    <property type="term" value="C:nucleus"/>
    <property type="evidence" value="ECO:0007669"/>
    <property type="project" value="UniProtKB-SubCell"/>
</dbReference>
<comment type="subcellular location">
    <subcellularLocation>
        <location evidence="2">Cytoplasm</location>
    </subcellularLocation>
    <subcellularLocation>
        <location evidence="2">Nucleus</location>
    </subcellularLocation>
</comment>
<comment type="caution">
    <text evidence="3">The sequence shown here is derived from an EMBL/GenBank/DDBJ whole genome shotgun (WGS) entry which is preliminary data.</text>
</comment>
<evidence type="ECO:0000256" key="2">
    <source>
        <dbReference type="RuleBase" id="RU367083"/>
    </source>
</evidence>
<dbReference type="Proteomes" id="UP000762676">
    <property type="component" value="Unassembled WGS sequence"/>
</dbReference>
<dbReference type="SUPFAM" id="SSF48452">
    <property type="entry name" value="TPR-like"/>
    <property type="match status" value="2"/>
</dbReference>
<dbReference type="GO" id="GO:0030014">
    <property type="term" value="C:CCR4-NOT complex"/>
    <property type="evidence" value="ECO:0007669"/>
    <property type="project" value="UniProtKB-UniRule"/>
</dbReference>
<keyword evidence="2" id="KW-0810">Translation regulation</keyword>
<dbReference type="AlphaFoldDB" id="A0AAV4GRA7"/>
<comment type="function">
    <text evidence="2">Component of the CCR4-NOT complex which is one of the major cellular mRNA deadenylases and is linked to various cellular processes including bulk mRNA degradation, miRNA-mediated repression, translational repression during translational initiation and general transcription regulation.</text>
</comment>
<dbReference type="GO" id="GO:0005737">
    <property type="term" value="C:cytoplasm"/>
    <property type="evidence" value="ECO:0007669"/>
    <property type="project" value="UniProtKB-SubCell"/>
</dbReference>
<evidence type="ECO:0000313" key="3">
    <source>
        <dbReference type="EMBL" id="GFR87405.1"/>
    </source>
</evidence>
<dbReference type="PANTHER" id="PTHR12979">
    <property type="entry name" value="CCR4-NOT TRANSCRIPTION COMPLEX SUBUNIT 10"/>
    <property type="match status" value="1"/>
</dbReference>
<dbReference type="PANTHER" id="PTHR12979:SF5">
    <property type="entry name" value="CCR4-NOT TRANSCRIPTION COMPLEX SUBUNIT 10"/>
    <property type="match status" value="1"/>
</dbReference>
<protein>
    <recommendedName>
        <fullName evidence="2">CCR4-NOT transcription complex subunit 10</fullName>
    </recommendedName>
</protein>
<dbReference type="EMBL" id="BMAT01008536">
    <property type="protein sequence ID" value="GFR87405.1"/>
    <property type="molecule type" value="Genomic_DNA"/>
</dbReference>
<comment type="similarity">
    <text evidence="1 2">Belongs to the CNOT10 family.</text>
</comment>
<keyword evidence="2" id="KW-0943">RNA-mediated gene silencing</keyword>
<accession>A0AAV4GRA7</accession>
<reference evidence="3 4" key="1">
    <citation type="journal article" date="2021" name="Elife">
        <title>Chloroplast acquisition without the gene transfer in kleptoplastic sea slugs, Plakobranchus ocellatus.</title>
        <authorList>
            <person name="Maeda T."/>
            <person name="Takahashi S."/>
            <person name="Yoshida T."/>
            <person name="Shimamura S."/>
            <person name="Takaki Y."/>
            <person name="Nagai Y."/>
            <person name="Toyoda A."/>
            <person name="Suzuki Y."/>
            <person name="Arimoto A."/>
            <person name="Ishii H."/>
            <person name="Satoh N."/>
            <person name="Nishiyama T."/>
            <person name="Hasebe M."/>
            <person name="Maruyama T."/>
            <person name="Minagawa J."/>
            <person name="Obokata J."/>
            <person name="Shigenobu S."/>
        </authorList>
    </citation>
    <scope>NUCLEOTIDE SEQUENCE [LARGE SCALE GENOMIC DNA]</scope>
</reference>
<gene>
    <name evidence="3" type="ORF">ElyMa_004223000</name>
</gene>
<keyword evidence="2" id="KW-0539">Nucleus</keyword>
<dbReference type="GO" id="GO:0006402">
    <property type="term" value="P:mRNA catabolic process"/>
    <property type="evidence" value="ECO:0007669"/>
    <property type="project" value="TreeGrafter"/>
</dbReference>
<proteinExistence type="inferred from homology"/>
<dbReference type="GO" id="GO:0017148">
    <property type="term" value="P:negative regulation of translation"/>
    <property type="evidence" value="ECO:0007669"/>
    <property type="project" value="TreeGrafter"/>
</dbReference>
<keyword evidence="4" id="KW-1185">Reference proteome</keyword>
<name>A0AAV4GRA7_9GAST</name>
<dbReference type="Gene3D" id="1.25.40.10">
    <property type="entry name" value="Tetratricopeptide repeat domain"/>
    <property type="match status" value="1"/>
</dbReference>
<dbReference type="InterPro" id="IPR011990">
    <property type="entry name" value="TPR-like_helical_dom_sf"/>
</dbReference>
<keyword evidence="2" id="KW-0805">Transcription regulation</keyword>
<evidence type="ECO:0000313" key="4">
    <source>
        <dbReference type="Proteomes" id="UP000762676"/>
    </source>
</evidence>
<dbReference type="InterPro" id="IPR039740">
    <property type="entry name" value="CNOT10"/>
</dbReference>
<dbReference type="GO" id="GO:0031047">
    <property type="term" value="P:regulatory ncRNA-mediated gene silencing"/>
    <property type="evidence" value="ECO:0007669"/>
    <property type="project" value="UniProtKB-UniRule"/>
</dbReference>
<evidence type="ECO:0000256" key="1">
    <source>
        <dbReference type="ARBA" id="ARBA00010080"/>
    </source>
</evidence>
<sequence>MCIKRIQVFINRCLRRILRIKWTDKTSNKSLWERTRQIPAGDEIGRRRWRWIGHTLRKPCGSITKNVLDWNPQGKRSRGRPRGTWRRVRDNDVKDSGHTWNHVKRMAQDRERWRGFVGGLYPAPGKFEFPIKCNHTSDKMSAEEFSPQPSVTEQQKELAQQAMAEFEKGAFGQCAKTMSQLAAARPTDVKVVLNRSVALFYQSQMKQVDEFRHNIHTVFNMARISPDLSEKSNLDDSDYAVVYYNKAVVLYHEKQYRAALAILERLFKYIEPIDESLAQKVMLLLIELYLIVHQPYDALRMVANVEKFLIGKNQTSQDKDKNDSNSVSSVEVLRAKLTLYKVRCSLMSKVIKNKKDYKSLQGNSQPVNYAKANYEYLKGNLRKAAKILGNPPNVHLSHTTGECLAVMYANNQALINMCLQKPNIAICQVRDALQYNEKVSKDTVPNDKARPSLQLSYVSRHFQLLHNLGVLQLHARRPSPAFDCFYECVQVYHRNPRLWLRLAECCIMHHKEHNDADREYTHRLGVVQSTVGSGIHRKLILGQGLEKDKNINTSGGVVPGLNLSFASFCLKNAFALLPKDPLDIKPVPQDSMAESGPLPTDPLLLSAEPSNPLQTSEVANLRCAILTSSAYVCLCNNDFLKALQHAVNLLRQPNLTGAQRYLGHMYKGEALVALDRIADAVTELNPENVKDISTTLPEVLSEPEKDQEPLAQNRGIQFYLRLLSKFAVRKANLQHINANIIMLLEMNGSSY</sequence>
<organism evidence="3 4">
    <name type="scientific">Elysia marginata</name>
    <dbReference type="NCBI Taxonomy" id="1093978"/>
    <lineage>
        <taxon>Eukaryota</taxon>
        <taxon>Metazoa</taxon>
        <taxon>Spiralia</taxon>
        <taxon>Lophotrochozoa</taxon>
        <taxon>Mollusca</taxon>
        <taxon>Gastropoda</taxon>
        <taxon>Heterobranchia</taxon>
        <taxon>Euthyneura</taxon>
        <taxon>Panpulmonata</taxon>
        <taxon>Sacoglossa</taxon>
        <taxon>Placobranchoidea</taxon>
        <taxon>Plakobranchidae</taxon>
        <taxon>Elysia</taxon>
    </lineage>
</organism>